<dbReference type="PROSITE" id="PS50893">
    <property type="entry name" value="ABC_TRANSPORTER_2"/>
    <property type="match status" value="1"/>
</dbReference>
<protein>
    <submittedName>
        <fullName evidence="9">Aminotransferase class I/II-fold pyridoxal phosphate-dependent enzyme</fullName>
    </submittedName>
</protein>
<dbReference type="InterPro" id="IPR050388">
    <property type="entry name" value="ABC_Ni/Peptide_Import"/>
</dbReference>
<evidence type="ECO:0000256" key="1">
    <source>
        <dbReference type="ARBA" id="ARBA00004202"/>
    </source>
</evidence>
<dbReference type="Pfam" id="PF08352">
    <property type="entry name" value="oligo_HPY"/>
    <property type="match status" value="1"/>
</dbReference>
<evidence type="ECO:0000256" key="4">
    <source>
        <dbReference type="ARBA" id="ARBA00022475"/>
    </source>
</evidence>
<comment type="caution">
    <text evidence="9">The sequence shown here is derived from an EMBL/GenBank/DDBJ whole genome shotgun (WGS) entry which is preliminary data.</text>
</comment>
<dbReference type="EMBL" id="JAAITQ010000014">
    <property type="protein sequence ID" value="NSE16540.1"/>
    <property type="molecule type" value="Genomic_DNA"/>
</dbReference>
<comment type="similarity">
    <text evidence="2">Belongs to the ABC transporter superfamily.</text>
</comment>
<dbReference type="CDD" id="cd00609">
    <property type="entry name" value="AAT_like"/>
    <property type="match status" value="1"/>
</dbReference>
<keyword evidence="4" id="KW-1003">Cell membrane</keyword>
<comment type="subcellular location">
    <subcellularLocation>
        <location evidence="1">Cell membrane</location>
        <topology evidence="1">Peripheral membrane protein</topology>
    </subcellularLocation>
</comment>
<dbReference type="Gene3D" id="3.40.640.10">
    <property type="entry name" value="Type I PLP-dependent aspartate aminotransferase-like (Major domain)"/>
    <property type="match status" value="1"/>
</dbReference>
<keyword evidence="6" id="KW-0067">ATP-binding</keyword>
<evidence type="ECO:0000256" key="7">
    <source>
        <dbReference type="ARBA" id="ARBA00023136"/>
    </source>
</evidence>
<dbReference type="InterPro" id="IPR015424">
    <property type="entry name" value="PyrdxlP-dep_Trfase"/>
</dbReference>
<evidence type="ECO:0000313" key="10">
    <source>
        <dbReference type="Proteomes" id="UP000768180"/>
    </source>
</evidence>
<keyword evidence="9" id="KW-0808">Transferase</keyword>
<evidence type="ECO:0000256" key="2">
    <source>
        <dbReference type="ARBA" id="ARBA00005417"/>
    </source>
</evidence>
<dbReference type="Gene3D" id="3.40.50.300">
    <property type="entry name" value="P-loop containing nucleotide triphosphate hydrolases"/>
    <property type="match status" value="2"/>
</dbReference>
<evidence type="ECO:0000256" key="3">
    <source>
        <dbReference type="ARBA" id="ARBA00022448"/>
    </source>
</evidence>
<dbReference type="Pfam" id="PF00155">
    <property type="entry name" value="Aminotran_1_2"/>
    <property type="match status" value="1"/>
</dbReference>
<evidence type="ECO:0000256" key="6">
    <source>
        <dbReference type="ARBA" id="ARBA00022840"/>
    </source>
</evidence>
<keyword evidence="9" id="KW-0032">Aminotransferase</keyword>
<dbReference type="RefSeq" id="WP_173829846.1">
    <property type="nucleotide sequence ID" value="NZ_JAAITQ010000014.1"/>
</dbReference>
<dbReference type="InterPro" id="IPR027417">
    <property type="entry name" value="P-loop_NTPase"/>
</dbReference>
<sequence length="601" mass="66214">MSLLEISHLTTKFETQQGTVSAVRDVSYHLEEGEVLGIVGESGSGKSVGMIFQDPMTFLNPILKIGIQMTEGIRKHQNCSKKEAEAKAIELMRQVGIPSPEKRLDQYPFEFSGGMRQRIIIATALACDPELIIADEPTTALDVTVQAQILELLKKLTKEKGTSVIMITHDLGVVASMCDRIAIMYAGQIVEEGTVDEIFYEPHHPYTKGLLNSINNSAKDNDEPLAPIPGTPPDLLKLPKGCAFMSRCPYTMKICEVQASPVTTYSETHCCRCWLECMDETKITVSGEEAALEDSMAGSHFYPDFAAVLLKQKVAEQYGLKAENVLTGAGSSAMIDMIGLTFLDDGDEVLFSAPTYGAFADMAYLNGGVPVSVPVTEEQKFNLPAMKEKIGEKTKIVVICNPNNPTGTYVPIGELEAFADTLPEDVLLVMDEAYMEFATEPDCCSMVDYMKAHPEKPILVLRTFSKYYAMAGLRVGYALGSEELIGIMRKCSASWNLNVCAQKAAVAGLADQEYYQEQKAKIVEGREYLEKEMAALGCRVYPSQSNFIYFDTGKDPAWIQEQLMEKGIRIGAFEMSRVSVGTMEECKLYIKALKEILEAAE</sequence>
<dbReference type="CDD" id="cd03257">
    <property type="entry name" value="ABC_NikE_OppD_transporters"/>
    <property type="match status" value="1"/>
</dbReference>
<dbReference type="Proteomes" id="UP000768180">
    <property type="component" value="Unassembled WGS sequence"/>
</dbReference>
<dbReference type="InterPro" id="IPR013563">
    <property type="entry name" value="Oligopep_ABC_C"/>
</dbReference>
<dbReference type="SUPFAM" id="SSF52540">
    <property type="entry name" value="P-loop containing nucleoside triphosphate hydrolases"/>
    <property type="match status" value="1"/>
</dbReference>
<dbReference type="GO" id="GO:0008483">
    <property type="term" value="F:transaminase activity"/>
    <property type="evidence" value="ECO:0007669"/>
    <property type="project" value="UniProtKB-KW"/>
</dbReference>
<name>A0ABX2GFZ7_9FIRM</name>
<gene>
    <name evidence="9" type="ORF">G5B05_08990</name>
</gene>
<proteinExistence type="inferred from homology"/>
<dbReference type="Pfam" id="PF00005">
    <property type="entry name" value="ABC_tran"/>
    <property type="match status" value="1"/>
</dbReference>
<dbReference type="Gene3D" id="3.90.1150.10">
    <property type="entry name" value="Aspartate Aminotransferase, domain 1"/>
    <property type="match status" value="1"/>
</dbReference>
<dbReference type="InterPro" id="IPR003439">
    <property type="entry name" value="ABC_transporter-like_ATP-bd"/>
</dbReference>
<accession>A0ABX2GFZ7</accession>
<dbReference type="InterPro" id="IPR015422">
    <property type="entry name" value="PyrdxlP-dep_Trfase_small"/>
</dbReference>
<evidence type="ECO:0000259" key="8">
    <source>
        <dbReference type="PROSITE" id="PS50893"/>
    </source>
</evidence>
<dbReference type="InterPro" id="IPR003593">
    <property type="entry name" value="AAA+_ATPase"/>
</dbReference>
<evidence type="ECO:0000313" key="9">
    <source>
        <dbReference type="EMBL" id="NSE16540.1"/>
    </source>
</evidence>
<dbReference type="InterPro" id="IPR015421">
    <property type="entry name" value="PyrdxlP-dep_Trfase_major"/>
</dbReference>
<keyword evidence="3" id="KW-0813">Transport</keyword>
<dbReference type="SUPFAM" id="SSF53383">
    <property type="entry name" value="PLP-dependent transferases"/>
    <property type="match status" value="1"/>
</dbReference>
<keyword evidence="5" id="KW-0547">Nucleotide-binding</keyword>
<reference evidence="9 10" key="1">
    <citation type="journal article" date="2020" name="Cell Host Microbe">
        <title>Functional and Genomic Variation between Human-Derived Isolates of Lachnospiraceae Reveals Inter- and Intra-Species Diversity.</title>
        <authorList>
            <person name="Sorbara M.T."/>
            <person name="Littmann E.R."/>
            <person name="Fontana E."/>
            <person name="Moody T.U."/>
            <person name="Kohout C.E."/>
            <person name="Gjonbalaj M."/>
            <person name="Eaton V."/>
            <person name="Seok R."/>
            <person name="Leiner I.M."/>
            <person name="Pamer E.G."/>
        </authorList>
    </citation>
    <scope>NUCLEOTIDE SEQUENCE [LARGE SCALE GENOMIC DNA]</scope>
    <source>
        <strain evidence="9 10">MSK.14.54</strain>
    </source>
</reference>
<dbReference type="SMART" id="SM00382">
    <property type="entry name" value="AAA"/>
    <property type="match status" value="1"/>
</dbReference>
<dbReference type="PANTHER" id="PTHR43297">
    <property type="entry name" value="OLIGOPEPTIDE TRANSPORT ATP-BINDING PROTEIN APPD"/>
    <property type="match status" value="1"/>
</dbReference>
<dbReference type="InterPro" id="IPR017871">
    <property type="entry name" value="ABC_transporter-like_CS"/>
</dbReference>
<dbReference type="PROSITE" id="PS00211">
    <property type="entry name" value="ABC_TRANSPORTER_1"/>
    <property type="match status" value="1"/>
</dbReference>
<keyword evidence="7" id="KW-0472">Membrane</keyword>
<feature type="domain" description="ABC transporter" evidence="8">
    <location>
        <begin position="4"/>
        <end position="211"/>
    </location>
</feature>
<keyword evidence="10" id="KW-1185">Reference proteome</keyword>
<evidence type="ECO:0000256" key="5">
    <source>
        <dbReference type="ARBA" id="ARBA00022741"/>
    </source>
</evidence>
<dbReference type="InterPro" id="IPR004839">
    <property type="entry name" value="Aminotransferase_I/II_large"/>
</dbReference>
<organism evidence="9 10">
    <name type="scientific">Fusicatenibacter saccharivorans</name>
    <dbReference type="NCBI Taxonomy" id="1150298"/>
    <lineage>
        <taxon>Bacteria</taxon>
        <taxon>Bacillati</taxon>
        <taxon>Bacillota</taxon>
        <taxon>Clostridia</taxon>
        <taxon>Lachnospirales</taxon>
        <taxon>Lachnospiraceae</taxon>
        <taxon>Fusicatenibacter</taxon>
    </lineage>
</organism>
<dbReference type="NCBIfam" id="TIGR01727">
    <property type="entry name" value="oligo_HPY"/>
    <property type="match status" value="1"/>
</dbReference>
<dbReference type="PANTHER" id="PTHR43297:SF2">
    <property type="entry name" value="DIPEPTIDE TRANSPORT ATP-BINDING PROTEIN DPPD"/>
    <property type="match status" value="1"/>
</dbReference>